<dbReference type="PANTHER" id="PTHR43861">
    <property type="entry name" value="TRANS-ACONITATE 2-METHYLTRANSFERASE-RELATED"/>
    <property type="match status" value="1"/>
</dbReference>
<dbReference type="InterPro" id="IPR029063">
    <property type="entry name" value="SAM-dependent_MTases_sf"/>
</dbReference>
<dbReference type="InterPro" id="IPR025714">
    <property type="entry name" value="Methyltranfer_dom"/>
</dbReference>
<dbReference type="SUPFAM" id="SSF53335">
    <property type="entry name" value="S-adenosyl-L-methionine-dependent methyltransferases"/>
    <property type="match status" value="1"/>
</dbReference>
<feature type="domain" description="Methyltransferase" evidence="1">
    <location>
        <begin position="64"/>
        <end position="185"/>
    </location>
</feature>
<organism evidence="2">
    <name type="scientific">uncultured Sulfurovum sp</name>
    <dbReference type="NCBI Taxonomy" id="269237"/>
    <lineage>
        <taxon>Bacteria</taxon>
        <taxon>Pseudomonadati</taxon>
        <taxon>Campylobacterota</taxon>
        <taxon>Epsilonproteobacteria</taxon>
        <taxon>Campylobacterales</taxon>
        <taxon>Sulfurovaceae</taxon>
        <taxon>Sulfurovum</taxon>
        <taxon>environmental samples</taxon>
    </lineage>
</organism>
<dbReference type="Gene3D" id="3.40.50.150">
    <property type="entry name" value="Vaccinia Virus protein VP39"/>
    <property type="match status" value="1"/>
</dbReference>
<sequence length="270" mass="31984">MFHNIQSPSEFLMIWFNNALLEEEEQTLFNRYYTSYLKSFPPRIQYFYDKQLEGAMKILSKIDNPKVLEVGCGLGSESLFMALHGANVLGIDIDDKRVNTAKCRKDVMEKQLDTKLNCDFKNISVLELDEVEQYDLIWIEQAYHHLEPREMVSEKISLLLKPNGYLVISESNALNPLIQLALFKQRGFETINYHTDSQGLKRPYGNERVLTARRLIKNFKKYTIENKRIEYFRIFPNSHYFDKLLIFEKVFPKFLSLFFTHYNYIGQKRS</sequence>
<dbReference type="Pfam" id="PF13847">
    <property type="entry name" value="Methyltransf_31"/>
    <property type="match status" value="1"/>
</dbReference>
<name>A0A6S6T8V8_9BACT</name>
<dbReference type="AlphaFoldDB" id="A0A6S6T8V8"/>
<reference evidence="2" key="1">
    <citation type="submission" date="2020-01" db="EMBL/GenBank/DDBJ databases">
        <authorList>
            <person name="Meier V. D."/>
            <person name="Meier V D."/>
        </authorList>
    </citation>
    <scope>NUCLEOTIDE SEQUENCE</scope>
    <source>
        <strain evidence="2">HLG_WM_MAG_04</strain>
    </source>
</reference>
<dbReference type="EMBL" id="CACVAX010000034">
    <property type="protein sequence ID" value="CAA6811326.1"/>
    <property type="molecule type" value="Genomic_DNA"/>
</dbReference>
<gene>
    <name evidence="2" type="ORF">HELGO_WM5409</name>
</gene>
<evidence type="ECO:0000313" key="2">
    <source>
        <dbReference type="EMBL" id="CAA6811326.1"/>
    </source>
</evidence>
<evidence type="ECO:0000259" key="1">
    <source>
        <dbReference type="Pfam" id="PF13847"/>
    </source>
</evidence>
<proteinExistence type="predicted"/>
<dbReference type="CDD" id="cd02440">
    <property type="entry name" value="AdoMet_MTases"/>
    <property type="match status" value="1"/>
</dbReference>
<accession>A0A6S6T8V8</accession>
<protein>
    <recommendedName>
        <fullName evidence="1">Methyltransferase domain-containing protein</fullName>
    </recommendedName>
</protein>